<dbReference type="GO" id="GO:0044205">
    <property type="term" value="P:'de novo' UMP biosynthetic process"/>
    <property type="evidence" value="ECO:0007669"/>
    <property type="project" value="UniProtKB-UniPathway"/>
</dbReference>
<evidence type="ECO:0000256" key="2">
    <source>
        <dbReference type="ARBA" id="ARBA00008847"/>
    </source>
</evidence>
<reference evidence="10" key="1">
    <citation type="submission" date="2017-09" db="EMBL/GenBank/DDBJ databases">
        <title>Depth-based differentiation of microbial function through sediment-hosted aquifers and enrichment of novel symbionts in the deep terrestrial subsurface.</title>
        <authorList>
            <person name="Probst A.J."/>
            <person name="Ladd B."/>
            <person name="Jarett J.K."/>
            <person name="Geller-Mcgrath D.E."/>
            <person name="Sieber C.M.K."/>
            <person name="Emerson J.B."/>
            <person name="Anantharaman K."/>
            <person name="Thomas B.C."/>
            <person name="Malmstrom R."/>
            <person name="Stieglmeier M."/>
            <person name="Klingl A."/>
            <person name="Woyke T."/>
            <person name="Ryan C.M."/>
            <person name="Banfield J.F."/>
        </authorList>
    </citation>
    <scope>NUCLEOTIDE SEQUENCE [LARGE SCALE GENOMIC DNA]</scope>
</reference>
<dbReference type="NCBIfam" id="TIGR02127">
    <property type="entry name" value="pyrF_sub2"/>
    <property type="match status" value="1"/>
</dbReference>
<evidence type="ECO:0000256" key="7">
    <source>
        <dbReference type="NCBIfam" id="TIGR02127"/>
    </source>
</evidence>
<evidence type="ECO:0000256" key="5">
    <source>
        <dbReference type="ARBA" id="ARBA00023239"/>
    </source>
</evidence>
<dbReference type="EC" id="4.1.1.23" evidence="7"/>
<evidence type="ECO:0000259" key="8">
    <source>
        <dbReference type="SMART" id="SM00934"/>
    </source>
</evidence>
<accession>A0A2M7VGJ4</accession>
<feature type="domain" description="Orotidine 5'-phosphate decarboxylase" evidence="8">
    <location>
        <begin position="20"/>
        <end position="316"/>
    </location>
</feature>
<comment type="caution">
    <text evidence="9">The sequence shown here is derived from an EMBL/GenBank/DDBJ whole genome shotgun (WGS) entry which is preliminary data.</text>
</comment>
<dbReference type="InterPro" id="IPR011060">
    <property type="entry name" value="RibuloseP-bd_barrel"/>
</dbReference>
<sequence>MNEKLSFWDKLAQQMKQGRHLCVGLDTEYEKLPKCVSTGLSDGEAMRAFNIDIVNNTTFYAGAYKLNLAFYLQRGENGLCALHDTLSYLQEHYPEQVVILDFKVGDIGNTNTAWADFVFRVLPGVDAITATGYVGLNAFAPLWQNYPEKGIFFLGLTSNPENKELQLQSLSMTEEMMLQSFGFACGNKVMDRECFTDLFNCNLRDYCERKNILTDYKSVNLRYYLPTVWQDMVIRVGALNRKLGSKNCGIVFGATNSTQLQDYAKLTDTATLFPGVGAQGGSVQEVVTAMKDKPFLINVSRSIIFASSGTDYAIRAGAGAKICHQLIVETKGVKS</sequence>
<evidence type="ECO:0000313" key="10">
    <source>
        <dbReference type="Proteomes" id="UP000230405"/>
    </source>
</evidence>
<evidence type="ECO:0000313" key="9">
    <source>
        <dbReference type="EMBL" id="PIZ99782.1"/>
    </source>
</evidence>
<keyword evidence="4" id="KW-0665">Pyrimidine biosynthesis</keyword>
<dbReference type="InterPro" id="IPR011995">
    <property type="entry name" value="OMPdecase_type-2"/>
</dbReference>
<evidence type="ECO:0000256" key="1">
    <source>
        <dbReference type="ARBA" id="ARBA00004861"/>
    </source>
</evidence>
<name>A0A2M7VGJ4_9BACT</name>
<dbReference type="UniPathway" id="UPA00070">
    <property type="reaction ID" value="UER00120"/>
</dbReference>
<evidence type="ECO:0000256" key="3">
    <source>
        <dbReference type="ARBA" id="ARBA00022793"/>
    </source>
</evidence>
<comment type="catalytic activity">
    <reaction evidence="6">
        <text>orotidine 5'-phosphate + H(+) = UMP + CO2</text>
        <dbReference type="Rhea" id="RHEA:11596"/>
        <dbReference type="ChEBI" id="CHEBI:15378"/>
        <dbReference type="ChEBI" id="CHEBI:16526"/>
        <dbReference type="ChEBI" id="CHEBI:57538"/>
        <dbReference type="ChEBI" id="CHEBI:57865"/>
        <dbReference type="EC" id="4.1.1.23"/>
    </reaction>
</comment>
<comment type="pathway">
    <text evidence="1">Pyrimidine metabolism; UMP biosynthesis via de novo pathway; UMP from orotate: step 2/2.</text>
</comment>
<evidence type="ECO:0000256" key="6">
    <source>
        <dbReference type="ARBA" id="ARBA00049157"/>
    </source>
</evidence>
<dbReference type="Proteomes" id="UP000230405">
    <property type="component" value="Unassembled WGS sequence"/>
</dbReference>
<gene>
    <name evidence="9" type="primary">pyrF</name>
    <name evidence="9" type="ORF">COX77_00460</name>
</gene>
<organism evidence="9 10">
    <name type="scientific">Candidatus Komeilibacteria bacterium CG_4_10_14_0_2_um_filter_37_10</name>
    <dbReference type="NCBI Taxonomy" id="1974470"/>
    <lineage>
        <taxon>Bacteria</taxon>
        <taxon>Candidatus Komeiliibacteriota</taxon>
    </lineage>
</organism>
<dbReference type="Gene3D" id="3.20.20.70">
    <property type="entry name" value="Aldolase class I"/>
    <property type="match status" value="1"/>
</dbReference>
<protein>
    <recommendedName>
        <fullName evidence="7">Orotidine-5'-phosphate decarboxylase</fullName>
        <ecNumber evidence="7">4.1.1.23</ecNumber>
    </recommendedName>
</protein>
<evidence type="ECO:0000256" key="4">
    <source>
        <dbReference type="ARBA" id="ARBA00022975"/>
    </source>
</evidence>
<dbReference type="PANTHER" id="PTHR43375">
    <property type="entry name" value="OROTIDINE 5'-PHOSPHATE DECARBOXYLASE"/>
    <property type="match status" value="1"/>
</dbReference>
<dbReference type="EMBL" id="PFPO01000011">
    <property type="protein sequence ID" value="PIZ99782.1"/>
    <property type="molecule type" value="Genomic_DNA"/>
</dbReference>
<dbReference type="InterPro" id="IPR013785">
    <property type="entry name" value="Aldolase_TIM"/>
</dbReference>
<comment type="similarity">
    <text evidence="2">Belongs to the OMP decarboxylase family. Type 2 subfamily.</text>
</comment>
<dbReference type="GO" id="GO:0006207">
    <property type="term" value="P:'de novo' pyrimidine nucleobase biosynthetic process"/>
    <property type="evidence" value="ECO:0007669"/>
    <property type="project" value="InterPro"/>
</dbReference>
<dbReference type="SMART" id="SM00934">
    <property type="entry name" value="OMPdecase"/>
    <property type="match status" value="1"/>
</dbReference>
<dbReference type="AlphaFoldDB" id="A0A2M7VGJ4"/>
<proteinExistence type="inferred from homology"/>
<dbReference type="SUPFAM" id="SSF51366">
    <property type="entry name" value="Ribulose-phoshate binding barrel"/>
    <property type="match status" value="2"/>
</dbReference>
<dbReference type="PANTHER" id="PTHR43375:SF1">
    <property type="entry name" value="OROTIDINE 5'-PHOSPHATE DECARBOXYLASE"/>
    <property type="match status" value="1"/>
</dbReference>
<keyword evidence="5" id="KW-0456">Lyase</keyword>
<dbReference type="GO" id="GO:0004590">
    <property type="term" value="F:orotidine-5'-phosphate decarboxylase activity"/>
    <property type="evidence" value="ECO:0007669"/>
    <property type="project" value="UniProtKB-UniRule"/>
</dbReference>
<keyword evidence="3" id="KW-0210">Decarboxylase</keyword>
<dbReference type="Pfam" id="PF00215">
    <property type="entry name" value="OMPdecase"/>
    <property type="match status" value="1"/>
</dbReference>
<dbReference type="InterPro" id="IPR001754">
    <property type="entry name" value="OMPdeCOase_dom"/>
</dbReference>